<gene>
    <name evidence="1" type="ORF">H3309_09490</name>
</gene>
<dbReference type="Proteomes" id="UP000515292">
    <property type="component" value="Chromosome"/>
</dbReference>
<dbReference type="RefSeq" id="WP_182298886.1">
    <property type="nucleotide sequence ID" value="NZ_CP059851.1"/>
</dbReference>
<protein>
    <submittedName>
        <fullName evidence="1">Uncharacterized protein</fullName>
    </submittedName>
</protein>
<sequence length="78" mass="8939">MPLPRKRRIRAPRKWSQDIGDLHDYVQAPPQRAYVDKAEAEIAVSDDWPDPVPISDAELRVIEGHLRSELDKLFGPLP</sequence>
<dbReference type="KEGG" id="sand:H3309_09490"/>
<proteinExistence type="predicted"/>
<dbReference type="AlphaFoldDB" id="A0A7G5IN10"/>
<evidence type="ECO:0000313" key="1">
    <source>
        <dbReference type="EMBL" id="QMW24752.1"/>
    </source>
</evidence>
<keyword evidence="2" id="KW-1185">Reference proteome</keyword>
<accession>A0A7G5IN10</accession>
<organism evidence="1 2">
    <name type="scientific">Sandaracinobacteroides saxicola</name>
    <dbReference type="NCBI Taxonomy" id="2759707"/>
    <lineage>
        <taxon>Bacteria</taxon>
        <taxon>Pseudomonadati</taxon>
        <taxon>Pseudomonadota</taxon>
        <taxon>Alphaproteobacteria</taxon>
        <taxon>Sphingomonadales</taxon>
        <taxon>Sphingosinicellaceae</taxon>
        <taxon>Sandaracinobacteroides</taxon>
    </lineage>
</organism>
<evidence type="ECO:0000313" key="2">
    <source>
        <dbReference type="Proteomes" id="UP000515292"/>
    </source>
</evidence>
<name>A0A7G5IN10_9SPHN</name>
<reference evidence="1 2" key="1">
    <citation type="submission" date="2020-07" db="EMBL/GenBank/DDBJ databases">
        <title>Complete genome sequence for Sandaracinobacter sp. M6.</title>
        <authorList>
            <person name="Tang Y."/>
            <person name="Liu Q."/>
            <person name="Guo Z."/>
            <person name="Lei P."/>
            <person name="Huang B."/>
        </authorList>
    </citation>
    <scope>NUCLEOTIDE SEQUENCE [LARGE SCALE GENOMIC DNA]</scope>
    <source>
        <strain evidence="1 2">M6</strain>
    </source>
</reference>
<dbReference type="EMBL" id="CP059851">
    <property type="protein sequence ID" value="QMW24752.1"/>
    <property type="molecule type" value="Genomic_DNA"/>
</dbReference>